<dbReference type="GO" id="GO:0015562">
    <property type="term" value="F:efflux transmembrane transporter activity"/>
    <property type="evidence" value="ECO:0007669"/>
    <property type="project" value="TreeGrafter"/>
</dbReference>
<dbReference type="Gene3D" id="2.40.30.170">
    <property type="match status" value="1"/>
</dbReference>
<keyword evidence="3" id="KW-1185">Reference proteome</keyword>
<name>A0A918N3F1_9FLAO</name>
<dbReference type="PANTHER" id="PTHR30469:SF15">
    <property type="entry name" value="HLYD FAMILY OF SECRETION PROTEINS"/>
    <property type="match status" value="1"/>
</dbReference>
<organism evidence="2 3">
    <name type="scientific">Aquimarina muelleri</name>
    <dbReference type="NCBI Taxonomy" id="279356"/>
    <lineage>
        <taxon>Bacteria</taxon>
        <taxon>Pseudomonadati</taxon>
        <taxon>Bacteroidota</taxon>
        <taxon>Flavobacteriia</taxon>
        <taxon>Flavobacteriales</taxon>
        <taxon>Flavobacteriaceae</taxon>
        <taxon>Aquimarina</taxon>
    </lineage>
</organism>
<dbReference type="SUPFAM" id="SSF111369">
    <property type="entry name" value="HlyD-like secretion proteins"/>
    <property type="match status" value="1"/>
</dbReference>
<comment type="caution">
    <text evidence="2">The sequence shown here is derived from an EMBL/GenBank/DDBJ whole genome shotgun (WGS) entry which is preliminary data.</text>
</comment>
<evidence type="ECO:0000259" key="1">
    <source>
        <dbReference type="Pfam" id="PF25917"/>
    </source>
</evidence>
<evidence type="ECO:0000313" key="3">
    <source>
        <dbReference type="Proteomes" id="UP000601108"/>
    </source>
</evidence>
<dbReference type="EMBL" id="BMWS01000022">
    <property type="protein sequence ID" value="GGX26723.1"/>
    <property type="molecule type" value="Genomic_DNA"/>
</dbReference>
<accession>A0A918N3F1</accession>
<reference evidence="2 3" key="1">
    <citation type="journal article" date="2014" name="Int. J. Syst. Evol. Microbiol.">
        <title>Complete genome sequence of Corynebacterium casei LMG S-19264T (=DSM 44701T), isolated from a smear-ripened cheese.</title>
        <authorList>
            <consortium name="US DOE Joint Genome Institute (JGI-PGF)"/>
            <person name="Walter F."/>
            <person name="Albersmeier A."/>
            <person name="Kalinowski J."/>
            <person name="Ruckert C."/>
        </authorList>
    </citation>
    <scope>NUCLEOTIDE SEQUENCE [LARGE SCALE GENOMIC DNA]</scope>
    <source>
        <strain evidence="2 3">KCTC 12285</strain>
    </source>
</reference>
<gene>
    <name evidence="2" type="ORF">GCM10007384_29850</name>
</gene>
<dbReference type="GO" id="GO:1990281">
    <property type="term" value="C:efflux pump complex"/>
    <property type="evidence" value="ECO:0007669"/>
    <property type="project" value="TreeGrafter"/>
</dbReference>
<dbReference type="Proteomes" id="UP000601108">
    <property type="component" value="Unassembled WGS sequence"/>
</dbReference>
<proteinExistence type="predicted"/>
<dbReference type="Pfam" id="PF25917">
    <property type="entry name" value="BSH_RND"/>
    <property type="match status" value="1"/>
</dbReference>
<dbReference type="RefSeq" id="WP_027413091.1">
    <property type="nucleotide sequence ID" value="NZ_BMWS01000022.1"/>
</dbReference>
<dbReference type="Gene3D" id="1.10.287.470">
    <property type="entry name" value="Helix hairpin bin"/>
    <property type="match status" value="1"/>
</dbReference>
<dbReference type="PANTHER" id="PTHR30469">
    <property type="entry name" value="MULTIDRUG RESISTANCE PROTEIN MDTA"/>
    <property type="match status" value="1"/>
</dbReference>
<dbReference type="Gene3D" id="2.40.50.100">
    <property type="match status" value="1"/>
</dbReference>
<dbReference type="InterPro" id="IPR058625">
    <property type="entry name" value="MdtA-like_BSH"/>
</dbReference>
<dbReference type="AlphaFoldDB" id="A0A918N3F1"/>
<sequence length="389" mass="43687">MRKIILLIIGVLLILASIFAARKIIDNKKRSRPKPEKVVKTVFVDTVQNKTIPIQISANGSLKAKKRLELYAEVQGIFKGGAKLFKTGEKYQKGQTLIRIDASEYYASVQSAKSNLYNLVTSIMPDLRLDYPDIFNKWQSYLNSFDINKTTPKLPETTSEKEKYFITGRNIYTTYYNVKNLEQRLAKYTISAPFSGVLTEALVTEGTLIRQGQKLGEYIDTNIYEMQVAIGKEYGDLLQVGESVELSDLNKAKKYKGTVARINSSIDQSTQTITAFIEIKEASLREGMYLEAKLDAKKEENAIEIDRGLLQEGDKVFIVRDSVLDVIDVTPVYFSDKKVVLKGIPDKTVILSKSVPGAYAGMLIKVFQEKKIESNNVPSNISTSATKKQ</sequence>
<protein>
    <submittedName>
        <fullName evidence="2">RND transporter</fullName>
    </submittedName>
</protein>
<feature type="domain" description="Multidrug resistance protein MdtA-like barrel-sandwich hybrid" evidence="1">
    <location>
        <begin position="71"/>
        <end position="215"/>
    </location>
</feature>
<evidence type="ECO:0000313" key="2">
    <source>
        <dbReference type="EMBL" id="GGX26723.1"/>
    </source>
</evidence>